<keyword evidence="2" id="KW-0690">Ribosome biogenesis</keyword>
<comment type="similarity">
    <text evidence="6">Belongs to the UTP23/FCF1 family. UTP23 subfamily.</text>
</comment>
<reference evidence="11 14" key="1">
    <citation type="journal article" date="2015" name="Parasit. Vectors">
        <title>Draft genome of the scabies mite.</title>
        <authorList>
            <person name="Rider S.D.Jr."/>
            <person name="Morgan M.S."/>
            <person name="Arlian L.G."/>
        </authorList>
    </citation>
    <scope>NUCLEOTIDE SEQUENCE [LARGE SCALE GENOMIC DNA]</scope>
    <source>
        <strain evidence="11">Arlian Lab</strain>
    </source>
</reference>
<dbReference type="Proteomes" id="UP000616769">
    <property type="component" value="Unassembled WGS sequence"/>
</dbReference>
<evidence type="ECO:0000256" key="2">
    <source>
        <dbReference type="ARBA" id="ARBA00022517"/>
    </source>
</evidence>
<dbReference type="PANTHER" id="PTHR12416">
    <property type="entry name" value="RRNA-PROCESSING PROTEIN UTP23 HOMOLOG"/>
    <property type="match status" value="1"/>
</dbReference>
<feature type="region of interest" description="Disordered" evidence="8">
    <location>
        <begin position="188"/>
        <end position="242"/>
    </location>
</feature>
<feature type="compositionally biased region" description="Basic residues" evidence="8">
    <location>
        <begin position="231"/>
        <end position="242"/>
    </location>
</feature>
<accession>A0A132A1R7</accession>
<evidence type="ECO:0000256" key="5">
    <source>
        <dbReference type="ARBA" id="ARBA00037300"/>
    </source>
</evidence>
<dbReference type="VEuPathDB" id="VectorBase:SSCA006283"/>
<dbReference type="EMBL" id="JXLN01009946">
    <property type="protein sequence ID" value="KPM04759.1"/>
    <property type="molecule type" value="Genomic_DNA"/>
</dbReference>
<dbReference type="GO" id="GO:0006364">
    <property type="term" value="P:rRNA processing"/>
    <property type="evidence" value="ECO:0007669"/>
    <property type="project" value="UniProtKB-KW"/>
</dbReference>
<gene>
    <name evidence="11" type="ORF">QR98_0032130</name>
    <name evidence="10" type="ORF">SSS_3446</name>
</gene>
<dbReference type="EnsemblMetazoa" id="SSS_3446s_mrna">
    <property type="protein sequence ID" value="KAF7487696.1"/>
    <property type="gene ID" value="SSS_3446"/>
</dbReference>
<dbReference type="OrthoDB" id="25675at2759"/>
<comment type="function">
    <text evidence="5">Involved in rRNA-processing and ribosome biogenesis.</text>
</comment>
<protein>
    <recommendedName>
        <fullName evidence="7">rRNA-processing protein UTP23 homolog</fullName>
    </recommendedName>
</protein>
<dbReference type="InterPro" id="IPR057776">
    <property type="entry name" value="UTP23_sensor"/>
</dbReference>
<dbReference type="GO" id="GO:0032040">
    <property type="term" value="C:small-subunit processome"/>
    <property type="evidence" value="ECO:0007669"/>
    <property type="project" value="InterPro"/>
</dbReference>
<evidence type="ECO:0000259" key="9">
    <source>
        <dbReference type="Pfam" id="PF24779"/>
    </source>
</evidence>
<reference evidence="12" key="4">
    <citation type="submission" date="2022-06" db="UniProtKB">
        <authorList>
            <consortium name="EnsemblMetazoa"/>
        </authorList>
    </citation>
    <scope>IDENTIFICATION</scope>
</reference>
<evidence type="ECO:0000256" key="1">
    <source>
        <dbReference type="ARBA" id="ARBA00004604"/>
    </source>
</evidence>
<dbReference type="Gene3D" id="3.40.50.1010">
    <property type="entry name" value="5'-nuclease"/>
    <property type="match status" value="1"/>
</dbReference>
<dbReference type="Pfam" id="PF04900">
    <property type="entry name" value="Fcf1"/>
    <property type="match status" value="1"/>
</dbReference>
<dbReference type="CDD" id="cd09866">
    <property type="entry name" value="PIN_Fcf1-Utp23-H"/>
    <property type="match status" value="1"/>
</dbReference>
<evidence type="ECO:0000313" key="12">
    <source>
        <dbReference type="EnsemblMetazoa" id="KAF7487696.1"/>
    </source>
</evidence>
<keyword evidence="13" id="KW-1185">Reference proteome</keyword>
<dbReference type="EMBL" id="WVUK01000066">
    <property type="protein sequence ID" value="KAF7487696.1"/>
    <property type="molecule type" value="Genomic_DNA"/>
</dbReference>
<dbReference type="AlphaFoldDB" id="A0A132A1R7"/>
<feature type="domain" description="UTP23 sensor motif region" evidence="9">
    <location>
        <begin position="197"/>
        <end position="214"/>
    </location>
</feature>
<dbReference type="Pfam" id="PF24779">
    <property type="entry name" value="UTP23_sensor"/>
    <property type="match status" value="1"/>
</dbReference>
<evidence type="ECO:0000256" key="3">
    <source>
        <dbReference type="ARBA" id="ARBA00022552"/>
    </source>
</evidence>
<dbReference type="InterPro" id="IPR029060">
    <property type="entry name" value="PIN-like_dom_sf"/>
</dbReference>
<evidence type="ECO:0000256" key="7">
    <source>
        <dbReference type="ARBA" id="ARBA00071400"/>
    </source>
</evidence>
<keyword evidence="3" id="KW-0698">rRNA processing</keyword>
<keyword evidence="4" id="KW-0539">Nucleus</keyword>
<evidence type="ECO:0000256" key="6">
    <source>
        <dbReference type="ARBA" id="ARBA00038503"/>
    </source>
</evidence>
<reference evidence="13" key="2">
    <citation type="journal article" date="2020" name="PLoS Negl. Trop. Dis.">
        <title>High-quality nuclear genome for Sarcoptes scabiei-A critical resource for a neglected parasite.</title>
        <authorList>
            <person name="Korhonen P.K."/>
            <person name="Gasser R.B."/>
            <person name="Ma G."/>
            <person name="Wang T."/>
            <person name="Stroehlein A.J."/>
            <person name="Young N.D."/>
            <person name="Ang C.S."/>
            <person name="Fernando D.D."/>
            <person name="Lu H.C."/>
            <person name="Taylor S."/>
            <person name="Reynolds S.L."/>
            <person name="Mofiz E."/>
            <person name="Najaraj S.H."/>
            <person name="Gowda H."/>
            <person name="Madugundu A."/>
            <person name="Renuse S."/>
            <person name="Holt D."/>
            <person name="Pandey A."/>
            <person name="Papenfuss A.T."/>
            <person name="Fischer K."/>
        </authorList>
    </citation>
    <scope>NUCLEOTIDE SEQUENCE [LARGE SCALE GENOMIC DNA]</scope>
</reference>
<evidence type="ECO:0000256" key="8">
    <source>
        <dbReference type="SAM" id="MobiDB-lite"/>
    </source>
</evidence>
<dbReference type="Proteomes" id="UP000070412">
    <property type="component" value="Unassembled WGS sequence"/>
</dbReference>
<name>A0A132A1R7_SARSC</name>
<evidence type="ECO:0000313" key="11">
    <source>
        <dbReference type="EMBL" id="KPM04759.1"/>
    </source>
</evidence>
<organism evidence="11 14">
    <name type="scientific">Sarcoptes scabiei</name>
    <name type="common">Itch mite</name>
    <name type="synonym">Acarus scabiei</name>
    <dbReference type="NCBI Taxonomy" id="52283"/>
    <lineage>
        <taxon>Eukaryota</taxon>
        <taxon>Metazoa</taxon>
        <taxon>Ecdysozoa</taxon>
        <taxon>Arthropoda</taxon>
        <taxon>Chelicerata</taxon>
        <taxon>Arachnida</taxon>
        <taxon>Acari</taxon>
        <taxon>Acariformes</taxon>
        <taxon>Sarcoptiformes</taxon>
        <taxon>Astigmata</taxon>
        <taxon>Psoroptidia</taxon>
        <taxon>Sarcoptoidea</taxon>
        <taxon>Sarcoptidae</taxon>
        <taxon>Sarcoptinae</taxon>
        <taxon>Sarcoptes</taxon>
    </lineage>
</organism>
<evidence type="ECO:0000313" key="10">
    <source>
        <dbReference type="EMBL" id="KAF7487696.1"/>
    </source>
</evidence>
<comment type="subcellular location">
    <subcellularLocation>
        <location evidence="1">Nucleus</location>
        <location evidence="1">Nucleolus</location>
    </subcellularLocation>
</comment>
<evidence type="ECO:0000256" key="4">
    <source>
        <dbReference type="ARBA" id="ARBA00023242"/>
    </source>
</evidence>
<sequence length="263" mass="30907">MKITRYKRAQKCLVFYRNYFNFRPPYQILLDATFCQAALKNKIDIKEQIPKYLNDQVKLLTTVCVVTEIEKISHSFYGAMLIIKQFPIHKCGHEKKPIAANECLYSLLERRKSEHYFLATQDPELTNNANQLGYVPILFIKLSTIILERPGQRAKKLALESNETFSNQCDEHQFDTLKQLKELESIDESKSLGNLPKRKRCKGPNPLSCKKKKKTMAIPQPNQIEPMKKSDSRRKRKRIKRIPNHIKRMFKKIEMDFKETKTS</sequence>
<dbReference type="InterPro" id="IPR006984">
    <property type="entry name" value="Fcf1/UTP23"/>
</dbReference>
<dbReference type="SUPFAM" id="SSF88723">
    <property type="entry name" value="PIN domain-like"/>
    <property type="match status" value="1"/>
</dbReference>
<reference evidence="10" key="3">
    <citation type="submission" date="2020-01" db="EMBL/GenBank/DDBJ databases">
        <authorList>
            <person name="Korhonen P.K.K."/>
            <person name="Guangxu M.G."/>
            <person name="Wang T.W."/>
            <person name="Stroehlein A.J.S."/>
            <person name="Young N.D."/>
            <person name="Ang C.-S.A."/>
            <person name="Fernando D.W.F."/>
            <person name="Lu H.L."/>
            <person name="Taylor S.T."/>
            <person name="Ehtesham M.E.M."/>
            <person name="Najaraj S.H.N."/>
            <person name="Harsha G.H.G."/>
            <person name="Madugundu A.M."/>
            <person name="Renuse S.R."/>
            <person name="Holt D.H."/>
            <person name="Pandey A.P."/>
            <person name="Papenfuss A.P."/>
            <person name="Gasser R.B.G."/>
            <person name="Fischer K.F."/>
        </authorList>
    </citation>
    <scope>NUCLEOTIDE SEQUENCE</scope>
    <source>
        <strain evidence="10">SSS_KF_BRIS2020</strain>
    </source>
</reference>
<evidence type="ECO:0000313" key="14">
    <source>
        <dbReference type="Proteomes" id="UP000616769"/>
    </source>
</evidence>
<evidence type="ECO:0000313" key="13">
    <source>
        <dbReference type="Proteomes" id="UP000070412"/>
    </source>
</evidence>
<proteinExistence type="inferred from homology"/>
<dbReference type="FunFam" id="3.40.50.1010:FF:000006">
    <property type="entry name" value="rRNA-processing protein UTP23 homolog"/>
    <property type="match status" value="1"/>
</dbReference>